<feature type="transmembrane region" description="Helical" evidence="8">
    <location>
        <begin position="197"/>
        <end position="229"/>
    </location>
</feature>
<comment type="subcellular location">
    <subcellularLocation>
        <location evidence="1">Cell inner membrane</location>
        <topology evidence="1">Multi-pass membrane protein</topology>
    </subcellularLocation>
</comment>
<evidence type="ECO:0000259" key="10">
    <source>
        <dbReference type="Pfam" id="PF06808"/>
    </source>
</evidence>
<evidence type="ECO:0000256" key="3">
    <source>
        <dbReference type="ARBA" id="ARBA00022475"/>
    </source>
</evidence>
<feature type="transmembrane region" description="Helical" evidence="8">
    <location>
        <begin position="510"/>
        <end position="539"/>
    </location>
</feature>
<dbReference type="AlphaFoldDB" id="A0A7T7XLM5"/>
<evidence type="ECO:0000256" key="2">
    <source>
        <dbReference type="ARBA" id="ARBA00022448"/>
    </source>
</evidence>
<keyword evidence="7 8" id="KW-0472">Membrane</keyword>
<dbReference type="EMBL" id="CP067089">
    <property type="protein sequence ID" value="QQO08561.1"/>
    <property type="molecule type" value="Genomic_DNA"/>
</dbReference>
<feature type="transmembrane region" description="Helical" evidence="8">
    <location>
        <begin position="241"/>
        <end position="265"/>
    </location>
</feature>
<dbReference type="Proteomes" id="UP000595917">
    <property type="component" value="Chromosome"/>
</dbReference>
<evidence type="ECO:0000256" key="1">
    <source>
        <dbReference type="ARBA" id="ARBA00004429"/>
    </source>
</evidence>
<sequence length="620" mass="67691">MEKKQSILWKIEDIICWVSMGFLAAVPIAEVIARIFFKTGVPASSGIMIHLLLVVGLVSGMITTRQQQHLSIEFLQFISNDKVKHVLSIITNLIAAFIITIVAWCSASFVSIGLSPWRMIGFIPDQVFALVMPIGYAVMAFRFARLTPVRGAGRILPVLAVLGGTFFALPAISKLIWGFDAPDMVFAVNDGLSMLAYYIRIPVVIILIVSAMLGCPLFVVMGGLSLILIQSSWGEIDVVANQVYTALTQSSIIAIPLFTLVGFFLSESKAGERLVHTFRSLFSWLPGGMIIATVVICAFFTSFTGASGVTILALGGILYTILIEKSKYPEKFTIGLLTSVGGIGLLFPPSVPLLLVGATTMTNTMHLFAGGFIPGLILVAAMIIFGIVASRRNKIPVEKFQLKEALRGLKGAVWEILLPVLLIIGYFSGILSLVEIGAAAVIYIFIIEVFVNRDLKLRDLGRVFSKAVPIIGGVLSILALSQALSYYIVDTQAPENLARWMSSAIQSKVLFLLLLNLALLVVGCLMDIFSAILIVLPLIVPLGQAYGIDPVHLGIIFIINLEVGFLTPPVGMNLFLATYRFEKPFVEICRYVFPFLLIQLAVVFLVTYVPWLSTFLPRFF</sequence>
<keyword evidence="2" id="KW-0813">Transport</keyword>
<keyword evidence="12" id="KW-1185">Reference proteome</keyword>
<feature type="transmembrane region" description="Helical" evidence="8">
    <location>
        <begin position="367"/>
        <end position="389"/>
    </location>
</feature>
<feature type="transmembrane region" description="Helical" evidence="8">
    <location>
        <begin position="289"/>
        <end position="322"/>
    </location>
</feature>
<organism evidence="11 12">
    <name type="scientific">Breznakiella homolactica</name>
    <dbReference type="NCBI Taxonomy" id="2798577"/>
    <lineage>
        <taxon>Bacteria</taxon>
        <taxon>Pseudomonadati</taxon>
        <taxon>Spirochaetota</taxon>
        <taxon>Spirochaetia</taxon>
        <taxon>Spirochaetales</taxon>
        <taxon>Breznakiellaceae</taxon>
        <taxon>Breznakiella</taxon>
    </lineage>
</organism>
<dbReference type="InterPro" id="IPR010656">
    <property type="entry name" value="DctM"/>
</dbReference>
<proteinExistence type="predicted"/>
<keyword evidence="4" id="KW-0997">Cell inner membrane</keyword>
<dbReference type="KEGG" id="bhc:JFL75_16730"/>
<dbReference type="Pfam" id="PF04290">
    <property type="entry name" value="DctQ"/>
    <property type="match status" value="1"/>
</dbReference>
<evidence type="ECO:0000256" key="8">
    <source>
        <dbReference type="SAM" id="Phobius"/>
    </source>
</evidence>
<feature type="transmembrane region" description="Helical" evidence="8">
    <location>
        <begin position="551"/>
        <end position="576"/>
    </location>
</feature>
<dbReference type="NCBIfam" id="TIGR00786">
    <property type="entry name" value="dctM"/>
    <property type="match status" value="1"/>
</dbReference>
<dbReference type="PANTHER" id="PTHR33362:SF5">
    <property type="entry name" value="C4-DICARBOXYLATE TRAP TRANSPORTER LARGE PERMEASE PROTEIN DCTM"/>
    <property type="match status" value="1"/>
</dbReference>
<feature type="domain" description="TRAP C4-dicarboxylate transport system permease DctM subunit" evidence="10">
    <location>
        <begin position="204"/>
        <end position="612"/>
    </location>
</feature>
<feature type="transmembrane region" description="Helical" evidence="8">
    <location>
        <begin position="43"/>
        <end position="64"/>
    </location>
</feature>
<feature type="transmembrane region" description="Helical" evidence="8">
    <location>
        <begin position="126"/>
        <end position="144"/>
    </location>
</feature>
<keyword evidence="3" id="KW-1003">Cell membrane</keyword>
<name>A0A7T7XLM5_9SPIR</name>
<feature type="transmembrane region" description="Helical" evidence="8">
    <location>
        <begin position="416"/>
        <end position="447"/>
    </location>
</feature>
<feature type="transmembrane region" description="Helical" evidence="8">
    <location>
        <begin position="85"/>
        <end position="114"/>
    </location>
</feature>
<evidence type="ECO:0000313" key="11">
    <source>
        <dbReference type="EMBL" id="QQO08561.1"/>
    </source>
</evidence>
<feature type="transmembrane region" description="Helical" evidence="8">
    <location>
        <begin position="588"/>
        <end position="611"/>
    </location>
</feature>
<keyword evidence="5 8" id="KW-0812">Transmembrane</keyword>
<dbReference type="Pfam" id="PF06808">
    <property type="entry name" value="DctM"/>
    <property type="match status" value="1"/>
</dbReference>
<feature type="transmembrane region" description="Helical" evidence="8">
    <location>
        <begin position="156"/>
        <end position="177"/>
    </location>
</feature>
<feature type="domain" description="Tripartite ATP-independent periplasmic transporters DctQ component" evidence="9">
    <location>
        <begin position="24"/>
        <end position="144"/>
    </location>
</feature>
<reference evidence="11" key="1">
    <citation type="submission" date="2021-01" db="EMBL/GenBank/DDBJ databases">
        <title>Description of Breznakiella homolactica.</title>
        <authorList>
            <person name="Song Y."/>
            <person name="Brune A."/>
        </authorList>
    </citation>
    <scope>NUCLEOTIDE SEQUENCE</scope>
    <source>
        <strain evidence="11">RmG30</strain>
    </source>
</reference>
<feature type="transmembrane region" description="Helical" evidence="8">
    <location>
        <begin position="334"/>
        <end position="355"/>
    </location>
</feature>
<evidence type="ECO:0000256" key="4">
    <source>
        <dbReference type="ARBA" id="ARBA00022519"/>
    </source>
</evidence>
<evidence type="ECO:0000313" key="12">
    <source>
        <dbReference type="Proteomes" id="UP000595917"/>
    </source>
</evidence>
<dbReference type="InterPro" id="IPR004681">
    <property type="entry name" value="TRAP_DctM"/>
</dbReference>
<dbReference type="RefSeq" id="WP_215625867.1">
    <property type="nucleotide sequence ID" value="NZ_CP067089.2"/>
</dbReference>
<gene>
    <name evidence="11" type="ORF">JFL75_16730</name>
</gene>
<evidence type="ECO:0000256" key="7">
    <source>
        <dbReference type="ARBA" id="ARBA00023136"/>
    </source>
</evidence>
<feature type="transmembrane region" description="Helical" evidence="8">
    <location>
        <begin position="467"/>
        <end position="489"/>
    </location>
</feature>
<evidence type="ECO:0000256" key="6">
    <source>
        <dbReference type="ARBA" id="ARBA00022989"/>
    </source>
</evidence>
<protein>
    <submittedName>
        <fullName evidence="11">TRAP transporter large permease subunit</fullName>
    </submittedName>
</protein>
<dbReference type="GO" id="GO:0022857">
    <property type="term" value="F:transmembrane transporter activity"/>
    <property type="evidence" value="ECO:0007669"/>
    <property type="project" value="TreeGrafter"/>
</dbReference>
<dbReference type="PANTHER" id="PTHR33362">
    <property type="entry name" value="SIALIC ACID TRAP TRANSPORTER PERMEASE PROTEIN SIAT-RELATED"/>
    <property type="match status" value="1"/>
</dbReference>
<feature type="transmembrane region" description="Helical" evidence="8">
    <location>
        <begin position="14"/>
        <end position="37"/>
    </location>
</feature>
<accession>A0A7T7XLM5</accession>
<keyword evidence="6 8" id="KW-1133">Transmembrane helix</keyword>
<evidence type="ECO:0000259" key="9">
    <source>
        <dbReference type="Pfam" id="PF04290"/>
    </source>
</evidence>
<dbReference type="InterPro" id="IPR055348">
    <property type="entry name" value="DctQ"/>
</dbReference>
<dbReference type="GO" id="GO:0005886">
    <property type="term" value="C:plasma membrane"/>
    <property type="evidence" value="ECO:0007669"/>
    <property type="project" value="UniProtKB-SubCell"/>
</dbReference>
<evidence type="ECO:0000256" key="5">
    <source>
        <dbReference type="ARBA" id="ARBA00022692"/>
    </source>
</evidence>